<dbReference type="WBParaSite" id="sdigi.contig119.g4699.t1">
    <property type="protein sequence ID" value="sdigi.contig119.g4699.t1"/>
    <property type="gene ID" value="sdigi.contig119.g4699"/>
</dbReference>
<evidence type="ECO:0000313" key="2">
    <source>
        <dbReference type="Proteomes" id="UP000887581"/>
    </source>
</evidence>
<evidence type="ECO:0000256" key="1">
    <source>
        <dbReference type="SAM" id="SignalP"/>
    </source>
</evidence>
<reference evidence="3" key="1">
    <citation type="submission" date="2022-11" db="UniProtKB">
        <authorList>
            <consortium name="WormBaseParasite"/>
        </authorList>
    </citation>
    <scope>IDENTIFICATION</scope>
</reference>
<name>A0A915PDI7_9BILA</name>
<proteinExistence type="predicted"/>
<dbReference type="Proteomes" id="UP000887581">
    <property type="component" value="Unplaced"/>
</dbReference>
<keyword evidence="1" id="KW-0732">Signal</keyword>
<keyword evidence="2" id="KW-1185">Reference proteome</keyword>
<accession>A0A915PDI7</accession>
<feature type="chain" id="PRO_5037870038" evidence="1">
    <location>
        <begin position="24"/>
        <end position="211"/>
    </location>
</feature>
<evidence type="ECO:0000313" key="3">
    <source>
        <dbReference type="WBParaSite" id="sdigi.contig119.g4699.t1"/>
    </source>
</evidence>
<protein>
    <submittedName>
        <fullName evidence="3">Uncharacterized protein</fullName>
    </submittedName>
</protein>
<dbReference type="AlphaFoldDB" id="A0A915PDI7"/>
<organism evidence="2 3">
    <name type="scientific">Setaria digitata</name>
    <dbReference type="NCBI Taxonomy" id="48799"/>
    <lineage>
        <taxon>Eukaryota</taxon>
        <taxon>Metazoa</taxon>
        <taxon>Ecdysozoa</taxon>
        <taxon>Nematoda</taxon>
        <taxon>Chromadorea</taxon>
        <taxon>Rhabditida</taxon>
        <taxon>Spirurina</taxon>
        <taxon>Spiruromorpha</taxon>
        <taxon>Filarioidea</taxon>
        <taxon>Setariidae</taxon>
        <taxon>Setaria</taxon>
    </lineage>
</organism>
<feature type="signal peptide" evidence="1">
    <location>
        <begin position="1"/>
        <end position="23"/>
    </location>
</feature>
<sequence length="211" mass="23285">MCSIWNTVITIFFLFITAKICNAALKNQTAEGRYWGAQQWNPQQGWIAPQGWLSPQGWTQPQTGIPSQNWVAPPGGMPLPGWVPSPVQPPQSPFMWTLFDDRNVCTLDASILVVLDNDESIVQPGLDVNAQSQPPYYGADLSSNAEDVHGFVINSTRLLAGQFPDITLPPVRLKRQEPQPPLTLPPLPPVSCVCCGPRRFFTNWSASAPHL</sequence>